<evidence type="ECO:0000313" key="8">
    <source>
        <dbReference type="WBParaSite" id="nRc.2.0.1.t42446-RA"/>
    </source>
</evidence>
<dbReference type="InterPro" id="IPR024034">
    <property type="entry name" value="ATPase_F1/V1_b/a_C"/>
</dbReference>
<evidence type="ECO:0000256" key="1">
    <source>
        <dbReference type="ARBA" id="ARBA00008936"/>
    </source>
</evidence>
<evidence type="ECO:0000256" key="5">
    <source>
        <dbReference type="ARBA" id="ARBA00023065"/>
    </source>
</evidence>
<protein>
    <submittedName>
        <fullName evidence="8">Uncharacterized protein</fullName>
    </submittedName>
</protein>
<feature type="chain" id="PRO_5036903800" evidence="6">
    <location>
        <begin position="28"/>
        <end position="98"/>
    </location>
</feature>
<dbReference type="Gene3D" id="1.10.1140.10">
    <property type="entry name" value="Bovine Mitochondrial F1-atpase, Atp Synthase Beta Chain, Chain D, domain 3"/>
    <property type="match status" value="1"/>
</dbReference>
<keyword evidence="4" id="KW-0067">ATP-binding</keyword>
<keyword evidence="3" id="KW-0547">Nucleotide-binding</keyword>
<proteinExistence type="inferred from homology"/>
<dbReference type="GO" id="GO:0006811">
    <property type="term" value="P:monoatomic ion transport"/>
    <property type="evidence" value="ECO:0007669"/>
    <property type="project" value="UniProtKB-KW"/>
</dbReference>
<keyword evidence="5" id="KW-0406">Ion transport</keyword>
<feature type="signal peptide" evidence="6">
    <location>
        <begin position="1"/>
        <end position="27"/>
    </location>
</feature>
<comment type="similarity">
    <text evidence="1">Belongs to the ATPase alpha/beta chains family.</text>
</comment>
<keyword evidence="6" id="KW-0732">Signal</keyword>
<keyword evidence="2" id="KW-0813">Transport</keyword>
<keyword evidence="7" id="KW-1185">Reference proteome</keyword>
<dbReference type="AlphaFoldDB" id="A0A915KU46"/>
<evidence type="ECO:0000256" key="3">
    <source>
        <dbReference type="ARBA" id="ARBA00022741"/>
    </source>
</evidence>
<name>A0A915KU46_ROMCU</name>
<dbReference type="Proteomes" id="UP000887565">
    <property type="component" value="Unplaced"/>
</dbReference>
<sequence length="98" mass="11356">MSMSESMPKFTFLCLFFVLFLAVIVENTPWVDDPEYEESEEEKDTAHGEAEFFDMVVFKLLAKKEQIELDHLPEVAFYMVGGIEEVVQKAEKLAEEQN</sequence>
<dbReference type="SUPFAM" id="SSF47917">
    <property type="entry name" value="C-terminal domain of alpha and beta subunits of F1 ATP synthase"/>
    <property type="match status" value="1"/>
</dbReference>
<evidence type="ECO:0000256" key="4">
    <source>
        <dbReference type="ARBA" id="ARBA00022840"/>
    </source>
</evidence>
<accession>A0A915KU46</accession>
<evidence type="ECO:0000256" key="6">
    <source>
        <dbReference type="SAM" id="SignalP"/>
    </source>
</evidence>
<evidence type="ECO:0000313" key="7">
    <source>
        <dbReference type="Proteomes" id="UP000887565"/>
    </source>
</evidence>
<organism evidence="7 8">
    <name type="scientific">Romanomermis culicivorax</name>
    <name type="common">Nematode worm</name>
    <dbReference type="NCBI Taxonomy" id="13658"/>
    <lineage>
        <taxon>Eukaryota</taxon>
        <taxon>Metazoa</taxon>
        <taxon>Ecdysozoa</taxon>
        <taxon>Nematoda</taxon>
        <taxon>Enoplea</taxon>
        <taxon>Dorylaimia</taxon>
        <taxon>Mermithida</taxon>
        <taxon>Mermithoidea</taxon>
        <taxon>Mermithidae</taxon>
        <taxon>Romanomermis</taxon>
    </lineage>
</organism>
<dbReference type="WBParaSite" id="nRc.2.0.1.t42446-RA">
    <property type="protein sequence ID" value="nRc.2.0.1.t42446-RA"/>
    <property type="gene ID" value="nRc.2.0.1.g42446"/>
</dbReference>
<reference evidence="8" key="1">
    <citation type="submission" date="2022-11" db="UniProtKB">
        <authorList>
            <consortium name="WormBaseParasite"/>
        </authorList>
    </citation>
    <scope>IDENTIFICATION</scope>
</reference>
<evidence type="ECO:0000256" key="2">
    <source>
        <dbReference type="ARBA" id="ARBA00022448"/>
    </source>
</evidence>